<proteinExistence type="predicted"/>
<organism evidence="1 2">
    <name type="scientific">Lactococcus taiwanensis</name>
    <dbReference type="NCBI Taxonomy" id="1151742"/>
    <lineage>
        <taxon>Bacteria</taxon>
        <taxon>Bacillati</taxon>
        <taxon>Bacillota</taxon>
        <taxon>Bacilli</taxon>
        <taxon>Lactobacillales</taxon>
        <taxon>Streptococcaceae</taxon>
        <taxon>Lactococcus</taxon>
    </lineage>
</organism>
<dbReference type="EMBL" id="CP070872">
    <property type="protein sequence ID" value="QSE76205.1"/>
    <property type="molecule type" value="Genomic_DNA"/>
</dbReference>
<keyword evidence="2" id="KW-1185">Reference proteome</keyword>
<dbReference type="KEGG" id="lti:JW886_06965"/>
<evidence type="ECO:0000313" key="1">
    <source>
        <dbReference type="EMBL" id="QSE76205.1"/>
    </source>
</evidence>
<sequence>MKVITVCGSLKFIDELKEQAERLTLAGYCVLTIVYPTRALSTYSSSELALLRKAHFKKIEISEAIFVVNKAGYIGKAVAEEITYAKAQGKNVLYLENDVL</sequence>
<evidence type="ECO:0000313" key="2">
    <source>
        <dbReference type="Proteomes" id="UP000663608"/>
    </source>
</evidence>
<name>A0AA45KF44_9LACT</name>
<dbReference type="Proteomes" id="UP000663608">
    <property type="component" value="Chromosome"/>
</dbReference>
<dbReference type="AlphaFoldDB" id="A0AA45KF44"/>
<dbReference type="RefSeq" id="WP_205871677.1">
    <property type="nucleotide sequence ID" value="NZ_CP070872.1"/>
</dbReference>
<reference evidence="1 2" key="1">
    <citation type="submission" date="2021-02" db="EMBL/GenBank/DDBJ databases">
        <title>Complete genome sequence of Lactococcus lactis strain K_LL004.</title>
        <authorList>
            <person name="Kim H.B."/>
        </authorList>
    </citation>
    <scope>NUCLEOTIDE SEQUENCE [LARGE SCALE GENOMIC DNA]</scope>
    <source>
        <strain evidence="1 2">K_LL004</strain>
    </source>
</reference>
<accession>A0AA45KF44</accession>
<gene>
    <name evidence="1" type="ORF">JW886_06965</name>
</gene>
<protein>
    <submittedName>
        <fullName evidence="1">Uncharacterized protein</fullName>
    </submittedName>
</protein>